<dbReference type="EMBL" id="CP104562">
    <property type="protein sequence ID" value="UXH78515.1"/>
    <property type="molecule type" value="Genomic_DNA"/>
</dbReference>
<dbReference type="InterPro" id="IPR010657">
    <property type="entry name" value="ImpA_N"/>
</dbReference>
<dbReference type="Proteomes" id="UP001064933">
    <property type="component" value="Chromosome"/>
</dbReference>
<proteinExistence type="predicted"/>
<feature type="region of interest" description="Disordered" evidence="1">
    <location>
        <begin position="238"/>
        <end position="285"/>
    </location>
</feature>
<organism evidence="3 4">
    <name type="scientific">Roseateles amylovorans</name>
    <dbReference type="NCBI Taxonomy" id="2978473"/>
    <lineage>
        <taxon>Bacteria</taxon>
        <taxon>Pseudomonadati</taxon>
        <taxon>Pseudomonadota</taxon>
        <taxon>Betaproteobacteria</taxon>
        <taxon>Burkholderiales</taxon>
        <taxon>Sphaerotilaceae</taxon>
        <taxon>Roseateles</taxon>
    </lineage>
</organism>
<protein>
    <submittedName>
        <fullName evidence="3">Type VI secretion system ImpA family N-terminal domain-containing protein</fullName>
    </submittedName>
</protein>
<accession>A0ABY6B5I1</accession>
<feature type="region of interest" description="Disordered" evidence="1">
    <location>
        <begin position="1"/>
        <end position="21"/>
    </location>
</feature>
<dbReference type="RefSeq" id="WP_261758326.1">
    <property type="nucleotide sequence ID" value="NZ_CP104562.2"/>
</dbReference>
<name>A0ABY6B5I1_9BURK</name>
<evidence type="ECO:0000259" key="2">
    <source>
        <dbReference type="Pfam" id="PF06812"/>
    </source>
</evidence>
<dbReference type="PANTHER" id="PTHR37951">
    <property type="entry name" value="CYTOPLASMIC PROTEIN-RELATED"/>
    <property type="match status" value="1"/>
</dbReference>
<sequence>MESSPSTPWMQPISATSPSGEELDYDTDFLALMQLAQGRPESQFAAAEPPRWAQVQPLVTSLMTRSHDLRLALLWARSGTALSGLPALAPALGLMSHWLSHEWETVHPRLDEGDPLRRLSVLSELNSLQGLRGELRAAPLSTDKRLGGLRARDVEVALGHAEALPGEPASPLSQVRGLLSGVPELRRSLASAAADARVALRQLTQTVSSKVPPALLSDRPDDGALEALLSDLLGVLSEAPVDGRPPQPDSDGDASAQRMPMDGATSVASDSLMSGHTGGWNGDRAMPRMGTTNLPQLPPRSRQDVLQTLRLLRAYLEEAEPGNPAQWLLRRAEDLMDKTFVQLIEELAPDSLHAVTRVLGAVPTSDTQGEASG</sequence>
<feature type="compositionally biased region" description="Polar residues" evidence="1">
    <location>
        <begin position="1"/>
        <end position="19"/>
    </location>
</feature>
<reference evidence="3" key="1">
    <citation type="submission" date="2022-10" db="EMBL/GenBank/DDBJ databases">
        <title>Characterization and whole genome sequencing of a new Roseateles species, isolated from fresh water.</title>
        <authorList>
            <person name="Guliayeva D.Y."/>
            <person name="Akhremchuk A.E."/>
            <person name="Sikolenko M.A."/>
            <person name="Valentovich L.N."/>
            <person name="Sidarenka A.V."/>
        </authorList>
    </citation>
    <scope>NUCLEOTIDE SEQUENCE</scope>
    <source>
        <strain evidence="3">BIM B-1768</strain>
    </source>
</reference>
<dbReference type="PANTHER" id="PTHR37951:SF1">
    <property type="entry name" value="TYPE VI SECRETION SYSTEM COMPONENT TSSA1"/>
    <property type="match status" value="1"/>
</dbReference>
<evidence type="ECO:0000256" key="1">
    <source>
        <dbReference type="SAM" id="MobiDB-lite"/>
    </source>
</evidence>
<evidence type="ECO:0000313" key="4">
    <source>
        <dbReference type="Proteomes" id="UP001064933"/>
    </source>
</evidence>
<dbReference type="InterPro" id="IPR017740">
    <property type="entry name" value="TssA-like"/>
</dbReference>
<dbReference type="Pfam" id="PF06812">
    <property type="entry name" value="ImpA_N"/>
    <property type="match status" value="1"/>
</dbReference>
<gene>
    <name evidence="3" type="ORF">N4261_00825</name>
</gene>
<keyword evidence="4" id="KW-1185">Reference proteome</keyword>
<evidence type="ECO:0000313" key="3">
    <source>
        <dbReference type="EMBL" id="UXH78515.1"/>
    </source>
</evidence>
<feature type="domain" description="ImpA N-terminal" evidence="2">
    <location>
        <begin position="10"/>
        <end position="126"/>
    </location>
</feature>